<dbReference type="AlphaFoldDB" id="A0A6A6UBG1"/>
<dbReference type="EMBL" id="MU004236">
    <property type="protein sequence ID" value="KAF2668663.1"/>
    <property type="molecule type" value="Genomic_DNA"/>
</dbReference>
<evidence type="ECO:0000313" key="3">
    <source>
        <dbReference type="EMBL" id="KAF2668663.1"/>
    </source>
</evidence>
<gene>
    <name evidence="3" type="ORF">BT63DRAFT_456303</name>
</gene>
<dbReference type="Proteomes" id="UP000799302">
    <property type="component" value="Unassembled WGS sequence"/>
</dbReference>
<organism evidence="3 4">
    <name type="scientific">Microthyrium microscopicum</name>
    <dbReference type="NCBI Taxonomy" id="703497"/>
    <lineage>
        <taxon>Eukaryota</taxon>
        <taxon>Fungi</taxon>
        <taxon>Dikarya</taxon>
        <taxon>Ascomycota</taxon>
        <taxon>Pezizomycotina</taxon>
        <taxon>Dothideomycetes</taxon>
        <taxon>Dothideomycetes incertae sedis</taxon>
        <taxon>Microthyriales</taxon>
        <taxon>Microthyriaceae</taxon>
        <taxon>Microthyrium</taxon>
    </lineage>
</organism>
<feature type="region of interest" description="Disordered" evidence="1">
    <location>
        <begin position="175"/>
        <end position="194"/>
    </location>
</feature>
<reference evidence="3" key="1">
    <citation type="journal article" date="2020" name="Stud. Mycol.">
        <title>101 Dothideomycetes genomes: a test case for predicting lifestyles and emergence of pathogens.</title>
        <authorList>
            <person name="Haridas S."/>
            <person name="Albert R."/>
            <person name="Binder M."/>
            <person name="Bloem J."/>
            <person name="Labutti K."/>
            <person name="Salamov A."/>
            <person name="Andreopoulos B."/>
            <person name="Baker S."/>
            <person name="Barry K."/>
            <person name="Bills G."/>
            <person name="Bluhm B."/>
            <person name="Cannon C."/>
            <person name="Castanera R."/>
            <person name="Culley D."/>
            <person name="Daum C."/>
            <person name="Ezra D."/>
            <person name="Gonzalez J."/>
            <person name="Henrissat B."/>
            <person name="Kuo A."/>
            <person name="Liang C."/>
            <person name="Lipzen A."/>
            <person name="Lutzoni F."/>
            <person name="Magnuson J."/>
            <person name="Mondo S."/>
            <person name="Nolan M."/>
            <person name="Ohm R."/>
            <person name="Pangilinan J."/>
            <person name="Park H.-J."/>
            <person name="Ramirez L."/>
            <person name="Alfaro M."/>
            <person name="Sun H."/>
            <person name="Tritt A."/>
            <person name="Yoshinaga Y."/>
            <person name="Zwiers L.-H."/>
            <person name="Turgeon B."/>
            <person name="Goodwin S."/>
            <person name="Spatafora J."/>
            <person name="Crous P."/>
            <person name="Grigoriev I."/>
        </authorList>
    </citation>
    <scope>NUCLEOTIDE SEQUENCE</scope>
    <source>
        <strain evidence="3">CBS 115976</strain>
    </source>
</reference>
<dbReference type="InterPro" id="IPR018571">
    <property type="entry name" value="Membrane_anchor_Opy2_N"/>
</dbReference>
<proteinExistence type="predicted"/>
<keyword evidence="4" id="KW-1185">Reference proteome</keyword>
<feature type="domain" description="Membrane anchor Opy2 N-terminal" evidence="2">
    <location>
        <begin position="13"/>
        <end position="47"/>
    </location>
</feature>
<feature type="compositionally biased region" description="Polar residues" evidence="1">
    <location>
        <begin position="175"/>
        <end position="189"/>
    </location>
</feature>
<evidence type="ECO:0000256" key="1">
    <source>
        <dbReference type="SAM" id="MobiDB-lite"/>
    </source>
</evidence>
<accession>A0A6A6UBG1</accession>
<feature type="region of interest" description="Disordered" evidence="1">
    <location>
        <begin position="207"/>
        <end position="281"/>
    </location>
</feature>
<dbReference type="Pfam" id="PF09463">
    <property type="entry name" value="Opy2"/>
    <property type="match status" value="1"/>
</dbReference>
<feature type="compositionally biased region" description="Basic and acidic residues" evidence="1">
    <location>
        <begin position="264"/>
        <end position="274"/>
    </location>
</feature>
<feature type="compositionally biased region" description="Basic residues" evidence="1">
    <location>
        <begin position="209"/>
        <end position="222"/>
    </location>
</feature>
<sequence length="301" mass="31673">MTAFDLTQLFRRCVQCPDTPTSCSACGSNEGCMISPNTCDQCASAICTVVVNTTPTSTASAISLSIIGPTAETSNAISILTTYGSNSISIVGLSTTANPGSKSISLVGLSSSTSLGSSITSTTSVASTTPTMSTTAASSSVSAQSSVSTGSANALAQGNSALVLYGVILATSQTATENATSTPKQLRQVKTQRRKSGWRVRYDEYLKSGGRRLSKSRPRHPRSGMNRRPPLLQKPRAVHTAPISGNVEIDSAAKDQSPIRARHPAKDLNRKQEDTDQDSVHTNVFVARDQNLQPRARTVSY</sequence>
<protein>
    <recommendedName>
        <fullName evidence="2">Membrane anchor Opy2 N-terminal domain-containing protein</fullName>
    </recommendedName>
</protein>
<evidence type="ECO:0000259" key="2">
    <source>
        <dbReference type="Pfam" id="PF09463"/>
    </source>
</evidence>
<name>A0A6A6UBG1_9PEZI</name>
<evidence type="ECO:0000313" key="4">
    <source>
        <dbReference type="Proteomes" id="UP000799302"/>
    </source>
</evidence>